<evidence type="ECO:0000313" key="2">
    <source>
        <dbReference type="EMBL" id="AFK47339.1"/>
    </source>
</evidence>
<dbReference type="AlphaFoldDB" id="I3T497"/>
<dbReference type="EMBL" id="BT147545">
    <property type="protein sequence ID" value="AFK47339.1"/>
    <property type="molecule type" value="mRNA"/>
</dbReference>
<dbReference type="PROSITE" id="PS51257">
    <property type="entry name" value="PROKAR_LIPOPROTEIN"/>
    <property type="match status" value="1"/>
</dbReference>
<accession>I3T497</accession>
<name>I3T497_MEDTR</name>
<proteinExistence type="evidence at transcript level"/>
<evidence type="ECO:0000256" key="1">
    <source>
        <dbReference type="SAM" id="MobiDB-lite"/>
    </source>
</evidence>
<sequence length="77" mass="8961">MQVAQKKNTNQTPPMNPTSTACYLQLQHHHPKLLSIVMELEMEPQHNPKEQYTVYTNAEVIYIQLTVQSVLEEQLIK</sequence>
<protein>
    <submittedName>
        <fullName evidence="2">Uncharacterized protein</fullName>
    </submittedName>
</protein>
<feature type="region of interest" description="Disordered" evidence="1">
    <location>
        <begin position="1"/>
        <end position="20"/>
    </location>
</feature>
<organism evidence="2">
    <name type="scientific">Medicago truncatula</name>
    <name type="common">Barrel medic</name>
    <name type="synonym">Medicago tribuloides</name>
    <dbReference type="NCBI Taxonomy" id="3880"/>
    <lineage>
        <taxon>Eukaryota</taxon>
        <taxon>Viridiplantae</taxon>
        <taxon>Streptophyta</taxon>
        <taxon>Embryophyta</taxon>
        <taxon>Tracheophyta</taxon>
        <taxon>Spermatophyta</taxon>
        <taxon>Magnoliopsida</taxon>
        <taxon>eudicotyledons</taxon>
        <taxon>Gunneridae</taxon>
        <taxon>Pentapetalae</taxon>
        <taxon>rosids</taxon>
        <taxon>fabids</taxon>
        <taxon>Fabales</taxon>
        <taxon>Fabaceae</taxon>
        <taxon>Papilionoideae</taxon>
        <taxon>50 kb inversion clade</taxon>
        <taxon>NPAAA clade</taxon>
        <taxon>Hologalegina</taxon>
        <taxon>IRL clade</taxon>
        <taxon>Trifolieae</taxon>
        <taxon>Medicago</taxon>
    </lineage>
</organism>
<reference evidence="2" key="1">
    <citation type="submission" date="2012-05" db="EMBL/GenBank/DDBJ databases">
        <authorList>
            <person name="Krishnakumar V."/>
            <person name="Cheung F."/>
            <person name="Xiao Y."/>
            <person name="Chan A."/>
            <person name="Moskal W.A."/>
            <person name="Town C.D."/>
        </authorList>
    </citation>
    <scope>NUCLEOTIDE SEQUENCE</scope>
</reference>